<evidence type="ECO:0000256" key="8">
    <source>
        <dbReference type="ARBA" id="ARBA00023170"/>
    </source>
</evidence>
<protein>
    <recommendedName>
        <fullName evidence="11">GPCR-2037</fullName>
    </recommendedName>
</protein>
<evidence type="ECO:0000259" key="14">
    <source>
        <dbReference type="PROSITE" id="PS50262"/>
    </source>
</evidence>
<dbReference type="SUPFAM" id="SSF81321">
    <property type="entry name" value="Family A G protein-coupled receptor-like"/>
    <property type="match status" value="1"/>
</dbReference>
<evidence type="ECO:0000256" key="13">
    <source>
        <dbReference type="SAM" id="Phobius"/>
    </source>
</evidence>
<evidence type="ECO:0000256" key="1">
    <source>
        <dbReference type="ARBA" id="ARBA00004651"/>
    </source>
</evidence>
<dbReference type="Gene3D" id="1.20.1070.10">
    <property type="entry name" value="Rhodopsin 7-helix transmembrane proteins"/>
    <property type="match status" value="1"/>
</dbReference>
<keyword evidence="3 13" id="KW-0812">Transmembrane</keyword>
<dbReference type="PROSITE" id="PS50262">
    <property type="entry name" value="G_PROTEIN_RECEP_F1_2"/>
    <property type="match status" value="1"/>
</dbReference>
<feature type="domain" description="G-protein coupled receptors family 1 profile" evidence="14">
    <location>
        <begin position="55"/>
        <end position="315"/>
    </location>
</feature>
<comment type="caution">
    <text evidence="15">The sequence shown here is derived from an EMBL/GenBank/DDBJ whole genome shotgun (WGS) entry which is preliminary data.</text>
</comment>
<gene>
    <name evidence="15" type="ORF">NHX12_011273</name>
</gene>
<evidence type="ECO:0000313" key="15">
    <source>
        <dbReference type="EMBL" id="KAJ3587676.1"/>
    </source>
</evidence>
<keyword evidence="2" id="KW-1003">Cell membrane</keyword>
<evidence type="ECO:0000256" key="11">
    <source>
        <dbReference type="ARBA" id="ARBA00076555"/>
    </source>
</evidence>
<feature type="transmembrane region" description="Helical" evidence="13">
    <location>
        <begin position="250"/>
        <end position="274"/>
    </location>
</feature>
<evidence type="ECO:0000256" key="2">
    <source>
        <dbReference type="ARBA" id="ARBA00022475"/>
    </source>
</evidence>
<feature type="transmembrane region" description="Helical" evidence="13">
    <location>
        <begin position="151"/>
        <end position="177"/>
    </location>
</feature>
<feature type="compositionally biased region" description="Basic and acidic residues" evidence="12">
    <location>
        <begin position="391"/>
        <end position="408"/>
    </location>
</feature>
<keyword evidence="8" id="KW-0675">Receptor</keyword>
<keyword evidence="5" id="KW-0297">G-protein coupled receptor</keyword>
<keyword evidence="4 13" id="KW-1133">Transmembrane helix</keyword>
<evidence type="ECO:0000256" key="12">
    <source>
        <dbReference type="SAM" id="MobiDB-lite"/>
    </source>
</evidence>
<name>A0A9Q0DG06_9TELE</name>
<dbReference type="PANTHER" id="PTHR45695:SF1">
    <property type="entry name" value="G-PROTEIN COUPLED RECEPTOR 151"/>
    <property type="match status" value="1"/>
</dbReference>
<dbReference type="GO" id="GO:0004930">
    <property type="term" value="F:G protein-coupled receptor activity"/>
    <property type="evidence" value="ECO:0007669"/>
    <property type="project" value="UniProtKB-KW"/>
</dbReference>
<evidence type="ECO:0000256" key="10">
    <source>
        <dbReference type="ARBA" id="ARBA00023224"/>
    </source>
</evidence>
<dbReference type="EMBL" id="JANIIK010000116">
    <property type="protein sequence ID" value="KAJ3587676.1"/>
    <property type="molecule type" value="Genomic_DNA"/>
</dbReference>
<comment type="subcellular location">
    <subcellularLocation>
        <location evidence="1">Cell membrane</location>
        <topology evidence="1">Multi-pass membrane protein</topology>
    </subcellularLocation>
</comment>
<feature type="transmembrane region" description="Helical" evidence="13">
    <location>
        <begin position="118"/>
        <end position="139"/>
    </location>
</feature>
<keyword evidence="9" id="KW-0325">Glycoprotein</keyword>
<proteinExistence type="predicted"/>
<keyword evidence="10" id="KW-0807">Transducer</keyword>
<evidence type="ECO:0000256" key="6">
    <source>
        <dbReference type="ARBA" id="ARBA00023136"/>
    </source>
</evidence>
<dbReference type="GO" id="GO:0005886">
    <property type="term" value="C:plasma membrane"/>
    <property type="evidence" value="ECO:0007669"/>
    <property type="project" value="UniProtKB-SubCell"/>
</dbReference>
<dbReference type="Pfam" id="PF00001">
    <property type="entry name" value="7tm_1"/>
    <property type="match status" value="1"/>
</dbReference>
<dbReference type="PRINTS" id="PR00237">
    <property type="entry name" value="GPCRRHODOPSN"/>
</dbReference>
<dbReference type="PANTHER" id="PTHR45695">
    <property type="entry name" value="LEUCOKININ RECEPTOR-RELATED"/>
    <property type="match status" value="1"/>
</dbReference>
<dbReference type="CDD" id="cd15002">
    <property type="entry name" value="7tmA_GPR151"/>
    <property type="match status" value="1"/>
</dbReference>
<accession>A0A9Q0DG06</accession>
<organism evidence="15 16">
    <name type="scientific">Muraenolepis orangiensis</name>
    <name type="common">Patagonian moray cod</name>
    <dbReference type="NCBI Taxonomy" id="630683"/>
    <lineage>
        <taxon>Eukaryota</taxon>
        <taxon>Metazoa</taxon>
        <taxon>Chordata</taxon>
        <taxon>Craniata</taxon>
        <taxon>Vertebrata</taxon>
        <taxon>Euteleostomi</taxon>
        <taxon>Actinopterygii</taxon>
        <taxon>Neopterygii</taxon>
        <taxon>Teleostei</taxon>
        <taxon>Neoteleostei</taxon>
        <taxon>Acanthomorphata</taxon>
        <taxon>Zeiogadaria</taxon>
        <taxon>Gadariae</taxon>
        <taxon>Gadiformes</taxon>
        <taxon>Muraenolepidoidei</taxon>
        <taxon>Muraenolepididae</taxon>
        <taxon>Muraenolepis</taxon>
    </lineage>
</organism>
<keyword evidence="16" id="KW-1185">Reference proteome</keyword>
<feature type="transmembrane region" description="Helical" evidence="13">
    <location>
        <begin position="39"/>
        <end position="63"/>
    </location>
</feature>
<feature type="transmembrane region" description="Helical" evidence="13">
    <location>
        <begin position="75"/>
        <end position="98"/>
    </location>
</feature>
<dbReference type="InterPro" id="IPR017452">
    <property type="entry name" value="GPCR_Rhodpsn_7TM"/>
</dbReference>
<evidence type="ECO:0000256" key="3">
    <source>
        <dbReference type="ARBA" id="ARBA00022692"/>
    </source>
</evidence>
<keyword evidence="6 13" id="KW-0472">Membrane</keyword>
<feature type="transmembrane region" description="Helical" evidence="13">
    <location>
        <begin position="207"/>
        <end position="229"/>
    </location>
</feature>
<reference evidence="15" key="1">
    <citation type="submission" date="2022-07" db="EMBL/GenBank/DDBJ databases">
        <title>Chromosome-level genome of Muraenolepis orangiensis.</title>
        <authorList>
            <person name="Kim J."/>
        </authorList>
    </citation>
    <scope>NUCLEOTIDE SEQUENCE</scope>
    <source>
        <strain evidence="15">KU_S4_2022</strain>
        <tissue evidence="15">Muscle</tissue>
    </source>
</reference>
<dbReference type="Proteomes" id="UP001148018">
    <property type="component" value="Unassembled WGS sequence"/>
</dbReference>
<dbReference type="InterPro" id="IPR000276">
    <property type="entry name" value="GPCR_Rhodpsn"/>
</dbReference>
<evidence type="ECO:0000256" key="4">
    <source>
        <dbReference type="ARBA" id="ARBA00022989"/>
    </source>
</evidence>
<keyword evidence="7" id="KW-1015">Disulfide bond</keyword>
<evidence type="ECO:0000256" key="9">
    <source>
        <dbReference type="ARBA" id="ARBA00023180"/>
    </source>
</evidence>
<dbReference type="FunFam" id="1.20.1070.10:FF:000215">
    <property type="entry name" value="G protein-coupled receptor 151"/>
    <property type="match status" value="1"/>
</dbReference>
<dbReference type="AlphaFoldDB" id="A0A9Q0DG06"/>
<evidence type="ECO:0000256" key="5">
    <source>
        <dbReference type="ARBA" id="ARBA00023040"/>
    </source>
</evidence>
<evidence type="ECO:0000256" key="7">
    <source>
        <dbReference type="ARBA" id="ARBA00023157"/>
    </source>
</evidence>
<feature type="region of interest" description="Disordered" evidence="12">
    <location>
        <begin position="337"/>
        <end position="451"/>
    </location>
</feature>
<evidence type="ECO:0000313" key="16">
    <source>
        <dbReference type="Proteomes" id="UP001148018"/>
    </source>
</evidence>
<sequence>MDIKLSGWDNGTAVRNSSVEQRFYPDWGSYQHLTGELRVAVPALLGVLCITGLACNLTAMAILVSNGRRGKLSLLNALLFNLMFADGLVLAFSAPLRAAAYQRSSWTLGRPACKAADWFLQSCMVAKSFTVAVMARACYRYVSNPTKQVSVRLGSILAVLLFTWLAACSVTAPHWLFSALRRESRGPVCVLAPPPETRGFMWVYAKAFPLGVFCAPLSFALLYFWKAYGRCQRHGSKNQNLRTQIRSRKLTLMLFGLTVAMALLWLPHWVVWVWERHLQAERGESEPVPSSPPLLLSLSAQLLTFSLSLVNPLVVLSLSEEFREGYRGLWRRLTMRKQPLPKPGPHNPTSLMSPCPRPETSGQAREEGCASSVRGPKTAESPRGPPSEAEEEKREDGAGQREADRTSLKDGPVFPDVEQFWHERGTGSLTDENDPVPWENQGTTVGEGGRQ</sequence>
<dbReference type="OrthoDB" id="8905260at2759"/>